<gene>
    <name evidence="1" type="ORF">ERS137967_01219</name>
    <name evidence="2" type="ORF">QVN42_05765</name>
</gene>
<reference evidence="2" key="2">
    <citation type="submission" date="2023-06" db="EMBL/GenBank/DDBJ databases">
        <authorList>
            <person name="Polev D.E."/>
            <person name="Saitova A.T."/>
            <person name="Bogumilchik E.A."/>
            <person name="Kokorina G.I."/>
            <person name="Voskresenskaia E.A."/>
        </authorList>
    </citation>
    <scope>NUCLEOTIDE SEQUENCE</scope>
    <source>
        <strain evidence="2">2145 StPb PI</strain>
    </source>
</reference>
<accession>A0AAW7K3F6</accession>
<keyword evidence="3" id="KW-1185">Reference proteome</keyword>
<protein>
    <submittedName>
        <fullName evidence="1">Beta-gamma-crystallin</fullName>
    </submittedName>
</protein>
<proteinExistence type="predicted"/>
<dbReference type="EMBL" id="JAUEHU010000004">
    <property type="protein sequence ID" value="MDN0086907.1"/>
    <property type="molecule type" value="Genomic_DNA"/>
</dbReference>
<dbReference type="Proteomes" id="UP000040578">
    <property type="component" value="Unassembled WGS sequence"/>
</dbReference>
<reference evidence="1 3" key="1">
    <citation type="submission" date="2015-03" db="EMBL/GenBank/DDBJ databases">
        <authorList>
            <consortium name="Pathogen Informatics"/>
            <person name="Murphy D."/>
        </authorList>
    </citation>
    <scope>NUCLEOTIDE SEQUENCE [LARGE SCALE GENOMIC DNA]</scope>
    <source>
        <strain evidence="1">Type strain: CIP110231</strain>
        <strain evidence="3">type strain: CIP110231</strain>
    </source>
</reference>
<name>A0AAW7K3F6_9GAMM</name>
<evidence type="ECO:0000313" key="2">
    <source>
        <dbReference type="EMBL" id="MDN0086907.1"/>
    </source>
</evidence>
<sequence length="714" mass="79618">MYKNILISILFLVVLTGTPSIGLSQDLPYTNGVNDIGPTYAYEEPGVEGGYTLMQPEEIFYLDINDHFSQDWQSRQGISVSNPYLDCDTDCTILLRKIIPLSDIFTQAAIDPSHSSQQVLLSFALTETNEFNFSIEQYLNIIVTKDSVRLLGGASPKSIEIPLNHQSNQLTFLFHVQDQQLSMSYMESDNTQQRYLSPTINLEKKESEEINYWPDIEIFNLNPSNPLLLKKILLTSQSAQSRFKRGIAGKIGCYLSGPLALYNLVVQGHCTQVESAWSSIKSFFAGKDSTKMVVIAGNPIPLKPTAPPHSEHTENLNAFELTVLNTHLHNQALTLPAVADFCHTSINEIKGARYPRQIRHTCANWLSVVLQDFTLLFGNSLRTWSAEYLTQTLNGILDRQAIDNDNDARDAFIRQPAAGVRLIQTIADIADREGRTEVIEQVSGAFTHAVQNYTNYVITQPPSGPCTPSCSDSSSSHSSCSCSDCDIDSPLAAQELPLGTYQLTLSTYVPQHTQPLILQNGLWVEPAQGFDIEIIRGTFAETRQRRYELMETIQLWRNAYIEKRVYCNKYGNFPTQIETTRYAGQSTSSLIRSTLQYFDENNLIAVVRFNNQIINVSAVSRFSDFDGDASIIRAKIIATLTHPAYVLTPNNEGTVRRAGTAALHQLIQQLIADGVQTLSTHVISTPSAIVKKRLGFSFIPDKPYVIPPTPNSDL</sequence>
<dbReference type="RefSeq" id="WP_157045461.1">
    <property type="nucleotide sequence ID" value="NZ_CPYD01000003.1"/>
</dbReference>
<dbReference type="Proteomes" id="UP001167864">
    <property type="component" value="Unassembled WGS sequence"/>
</dbReference>
<organism evidence="2 4">
    <name type="scientific">Yersinia nurmii</name>
    <dbReference type="NCBI Taxonomy" id="685706"/>
    <lineage>
        <taxon>Bacteria</taxon>
        <taxon>Pseudomonadati</taxon>
        <taxon>Pseudomonadota</taxon>
        <taxon>Gammaproteobacteria</taxon>
        <taxon>Enterobacterales</taxon>
        <taxon>Yersiniaceae</taxon>
        <taxon>Yersinia</taxon>
    </lineage>
</organism>
<evidence type="ECO:0000313" key="3">
    <source>
        <dbReference type="Proteomes" id="UP000040578"/>
    </source>
</evidence>
<dbReference type="AlphaFoldDB" id="A0AAW7K3F6"/>
<comment type="caution">
    <text evidence="2">The sequence shown here is derived from an EMBL/GenBank/DDBJ whole genome shotgun (WGS) entry which is preliminary data.</text>
</comment>
<dbReference type="EMBL" id="CPYD01000003">
    <property type="protein sequence ID" value="CNE29413.1"/>
    <property type="molecule type" value="Genomic_DNA"/>
</dbReference>
<evidence type="ECO:0000313" key="4">
    <source>
        <dbReference type="Proteomes" id="UP001167864"/>
    </source>
</evidence>
<evidence type="ECO:0000313" key="1">
    <source>
        <dbReference type="EMBL" id="CNE29413.1"/>
    </source>
</evidence>